<gene>
    <name evidence="1" type="ORF">UFOPK1410_00511</name>
</gene>
<dbReference type="AlphaFoldDB" id="A0A6J6BD72"/>
<dbReference type="PANTHER" id="PTHR33383">
    <property type="entry name" value="MEMBRANE PROTEIN INSERTION EFFICIENCY FACTOR-RELATED"/>
    <property type="match status" value="1"/>
</dbReference>
<protein>
    <submittedName>
        <fullName evidence="1">Unannotated protein</fullName>
    </submittedName>
</protein>
<dbReference type="SMART" id="SM01234">
    <property type="entry name" value="Haemolytic"/>
    <property type="match status" value="1"/>
</dbReference>
<dbReference type="HAMAP" id="MF_00386">
    <property type="entry name" value="UPF0161_YidD"/>
    <property type="match status" value="1"/>
</dbReference>
<dbReference type="Pfam" id="PF01809">
    <property type="entry name" value="YidD"/>
    <property type="match status" value="1"/>
</dbReference>
<organism evidence="1">
    <name type="scientific">freshwater metagenome</name>
    <dbReference type="NCBI Taxonomy" id="449393"/>
    <lineage>
        <taxon>unclassified sequences</taxon>
        <taxon>metagenomes</taxon>
        <taxon>ecological metagenomes</taxon>
    </lineage>
</organism>
<dbReference type="EMBL" id="CAEZSH010000047">
    <property type="protein sequence ID" value="CAB4536921.1"/>
    <property type="molecule type" value="Genomic_DNA"/>
</dbReference>
<dbReference type="InterPro" id="IPR002696">
    <property type="entry name" value="Membr_insert_effic_factor_YidD"/>
</dbReference>
<evidence type="ECO:0000313" key="1">
    <source>
        <dbReference type="EMBL" id="CAB4536921.1"/>
    </source>
</evidence>
<sequence length="102" mass="11568">MKVLAWLWLLPRNAFLLFILGWRKAISPLYGDVCRYYPTCSSYGLQQVQQRGLIFGSVLTLWRIIRCNPWSAGGVDEVKPGSQRFAINGRGLVVFKTTSSTK</sequence>
<dbReference type="PANTHER" id="PTHR33383:SF1">
    <property type="entry name" value="MEMBRANE PROTEIN INSERTION EFFICIENCY FACTOR-RELATED"/>
    <property type="match status" value="1"/>
</dbReference>
<reference evidence="1" key="1">
    <citation type="submission" date="2020-05" db="EMBL/GenBank/DDBJ databases">
        <authorList>
            <person name="Chiriac C."/>
            <person name="Salcher M."/>
            <person name="Ghai R."/>
            <person name="Kavagutti S V."/>
        </authorList>
    </citation>
    <scope>NUCLEOTIDE SEQUENCE</scope>
</reference>
<accession>A0A6J6BD72</accession>
<dbReference type="NCBIfam" id="TIGR00278">
    <property type="entry name" value="membrane protein insertion efficiency factor YidD"/>
    <property type="match status" value="1"/>
</dbReference>
<name>A0A6J6BD72_9ZZZZ</name>
<proteinExistence type="inferred from homology"/>